<evidence type="ECO:0000259" key="4">
    <source>
        <dbReference type="Pfam" id="PF10502"/>
    </source>
</evidence>
<protein>
    <submittedName>
        <fullName evidence="5">Nickel-type superoxide dismutase maturation protease</fullName>
    </submittedName>
</protein>
<dbReference type="eggNOG" id="COG0681">
    <property type="taxonomic scope" value="Bacteria"/>
</dbReference>
<dbReference type="GO" id="GO:0016020">
    <property type="term" value="C:membrane"/>
    <property type="evidence" value="ECO:0007669"/>
    <property type="project" value="UniProtKB-SubCell"/>
</dbReference>
<dbReference type="NCBIfam" id="TIGR02754">
    <property type="entry name" value="sod_Ni_protease"/>
    <property type="match status" value="1"/>
</dbReference>
<dbReference type="Gene3D" id="2.10.109.10">
    <property type="entry name" value="Umud Fragment, subunit A"/>
    <property type="match status" value="1"/>
</dbReference>
<evidence type="ECO:0000313" key="5">
    <source>
        <dbReference type="EMBL" id="KFF41698.1"/>
    </source>
</evidence>
<evidence type="ECO:0000256" key="1">
    <source>
        <dbReference type="ARBA" id="ARBA00004370"/>
    </source>
</evidence>
<keyword evidence="3" id="KW-0472">Membrane</keyword>
<dbReference type="PANTHER" id="PTHR12383">
    <property type="entry name" value="PROTEASE FAMILY S26 MITOCHONDRIAL INNER MEMBRANE PROTEASE-RELATED"/>
    <property type="match status" value="1"/>
</dbReference>
<dbReference type="AlphaFoldDB" id="A0A086CHN4"/>
<feature type="domain" description="Peptidase S26" evidence="4">
    <location>
        <begin position="21"/>
        <end position="77"/>
    </location>
</feature>
<sequence length="116" mass="13067">MSCIRNNNIIDLALWALGQRQRLKVEGWSMSPCLNPGDELLVSRQTSNHSTPFISDIIVMSHPCCPDLRLIKRVISVNKDGSCFVRGDNALCSTDSRSFGWIEPKLIFGHVTSRFF</sequence>
<evidence type="ECO:0000313" key="6">
    <source>
        <dbReference type="Proteomes" id="UP000028922"/>
    </source>
</evidence>
<dbReference type="InterPro" id="IPR052064">
    <property type="entry name" value="Mito_IMP1_subunit"/>
</dbReference>
<comment type="subcellular location">
    <subcellularLocation>
        <location evidence="1">Membrane</location>
    </subcellularLocation>
</comment>
<dbReference type="PANTHER" id="PTHR12383:SF16">
    <property type="entry name" value="MITOCHONDRIAL INNER MEMBRANE PROTEASE SUBUNIT 1"/>
    <property type="match status" value="1"/>
</dbReference>
<evidence type="ECO:0000256" key="3">
    <source>
        <dbReference type="ARBA" id="ARBA00023136"/>
    </source>
</evidence>
<dbReference type="GO" id="GO:0006465">
    <property type="term" value="P:signal peptide processing"/>
    <property type="evidence" value="ECO:0007669"/>
    <property type="project" value="InterPro"/>
</dbReference>
<evidence type="ECO:0000256" key="2">
    <source>
        <dbReference type="ARBA" id="ARBA00022801"/>
    </source>
</evidence>
<gene>
    <name evidence="5" type="ORF">ucyna2_00574</name>
</gene>
<dbReference type="GO" id="GO:0004252">
    <property type="term" value="F:serine-type endopeptidase activity"/>
    <property type="evidence" value="ECO:0007669"/>
    <property type="project" value="InterPro"/>
</dbReference>
<dbReference type="InterPro" id="IPR036286">
    <property type="entry name" value="LexA/Signal_pep-like_sf"/>
</dbReference>
<keyword evidence="2" id="KW-0378">Hydrolase</keyword>
<dbReference type="Proteomes" id="UP000028922">
    <property type="component" value="Unassembled WGS sequence"/>
</dbReference>
<reference evidence="5 6" key="1">
    <citation type="submission" date="2014-08" db="EMBL/GenBank/DDBJ databases">
        <title>Comparative genomics reveals surprising divergence of two closely related strains of uncultivated UCYN-A cyanobacteria.</title>
        <authorList>
            <person name="Bombar D."/>
            <person name="Heller P."/>
            <person name="Sanchez-Baracaldo P."/>
            <person name="Carter B.J."/>
            <person name="Zert J.P."/>
        </authorList>
    </citation>
    <scope>NUCLEOTIDE SEQUENCE [LARGE SCALE GENOMIC DNA]</scope>
</reference>
<keyword evidence="5" id="KW-0645">Protease</keyword>
<dbReference type="InterPro" id="IPR019533">
    <property type="entry name" value="Peptidase_S26"/>
</dbReference>
<dbReference type="STRING" id="1527444.ucyna2_00574"/>
<dbReference type="EMBL" id="JPSP01000004">
    <property type="protein sequence ID" value="KFF41698.1"/>
    <property type="molecule type" value="Genomic_DNA"/>
</dbReference>
<proteinExistence type="predicted"/>
<organism evidence="5 6">
    <name type="scientific">Candidatus Atelocyanobacterium thalassa isolate SIO64986</name>
    <dbReference type="NCBI Taxonomy" id="1527444"/>
    <lineage>
        <taxon>Bacteria</taxon>
        <taxon>Bacillati</taxon>
        <taxon>Cyanobacteriota</taxon>
        <taxon>Cyanophyceae</taxon>
        <taxon>Oscillatoriophycideae</taxon>
        <taxon>Chroococcales</taxon>
        <taxon>Aphanothecaceae</taxon>
        <taxon>Candidatus Atelocyanobacterium</taxon>
        <taxon>Candidatus Atelocyanobacterium thalassae</taxon>
    </lineage>
</organism>
<dbReference type="InterPro" id="IPR014124">
    <property type="entry name" value="Pept_S26A_Sod_Ni_maturase"/>
</dbReference>
<name>A0A086CHN4_9CHRO</name>
<dbReference type="CDD" id="cd06530">
    <property type="entry name" value="S26_SPase_I"/>
    <property type="match status" value="1"/>
</dbReference>
<dbReference type="Pfam" id="PF10502">
    <property type="entry name" value="Peptidase_S26"/>
    <property type="match status" value="1"/>
</dbReference>
<accession>A0A086CHN4</accession>
<dbReference type="SUPFAM" id="SSF51306">
    <property type="entry name" value="LexA/Signal peptidase"/>
    <property type="match status" value="1"/>
</dbReference>
<comment type="caution">
    <text evidence="5">The sequence shown here is derived from an EMBL/GenBank/DDBJ whole genome shotgun (WGS) entry which is preliminary data.</text>
</comment>